<keyword evidence="8" id="KW-1185">Reference proteome</keyword>
<feature type="domain" description="Sugar phosphate transporter" evidence="6">
    <location>
        <begin position="28"/>
        <end position="220"/>
    </location>
</feature>
<keyword evidence="2 5" id="KW-0812">Transmembrane</keyword>
<protein>
    <submittedName>
        <fullName evidence="7">Solute carrier family 35 member D1a</fullName>
    </submittedName>
</protein>
<evidence type="ECO:0000313" key="8">
    <source>
        <dbReference type="Proteomes" id="UP000694427"/>
    </source>
</evidence>
<feature type="transmembrane region" description="Helical" evidence="5">
    <location>
        <begin position="20"/>
        <end position="40"/>
    </location>
</feature>
<dbReference type="Proteomes" id="UP000694427">
    <property type="component" value="Unplaced"/>
</dbReference>
<dbReference type="AlphaFoldDB" id="A0A8C1G1B6"/>
<feature type="transmembrane region" description="Helical" evidence="5">
    <location>
        <begin position="52"/>
        <end position="71"/>
    </location>
</feature>
<feature type="transmembrane region" description="Helical" evidence="5">
    <location>
        <begin position="233"/>
        <end position="253"/>
    </location>
</feature>
<feature type="transmembrane region" description="Helical" evidence="5">
    <location>
        <begin position="259"/>
        <end position="280"/>
    </location>
</feature>
<gene>
    <name evidence="7" type="primary">slc35d1a</name>
</gene>
<comment type="subcellular location">
    <subcellularLocation>
        <location evidence="1">Membrane</location>
        <topology evidence="1">Multi-pass membrane protein</topology>
    </subcellularLocation>
</comment>
<sequence>MKQCEPRNEAAGMADQTLTVLFKLLAAGFYGVSSFLIIVVNKSVLTNYRFPSSICVGIGQMLATVVVLRVGKALRVITFPEFDGSIPRKTFPLPLLYVGNQITGLFGTKRLNLPMFTVLRRFSILFTMLAEGFLLKKKFSRPVQLTVFTMILGAFVAASTDLAFDLQGYVFILMNDVLTAANGAFVKQKLDSKALEYEGWSDVLFIGQFILSCIMGFVLMYSTVLCTQYNSALTTTIVGCLKNILVTYIGMVFGGDYIFSWTNFIGLNISIAGSLVYSYITFTEEQTTKPSENVIKLEVKGKVSV</sequence>
<evidence type="ECO:0000256" key="1">
    <source>
        <dbReference type="ARBA" id="ARBA00004141"/>
    </source>
</evidence>
<evidence type="ECO:0000313" key="7">
    <source>
        <dbReference type="Ensembl" id="ENSCCRP00010002005.1"/>
    </source>
</evidence>
<dbReference type="InterPro" id="IPR004853">
    <property type="entry name" value="Sugar_P_trans_dom"/>
</dbReference>
<reference evidence="7" key="2">
    <citation type="submission" date="2025-09" db="UniProtKB">
        <authorList>
            <consortium name="Ensembl"/>
        </authorList>
    </citation>
    <scope>IDENTIFICATION</scope>
</reference>
<feature type="transmembrane region" description="Helical" evidence="5">
    <location>
        <begin position="203"/>
        <end position="221"/>
    </location>
</feature>
<evidence type="ECO:0000256" key="5">
    <source>
        <dbReference type="SAM" id="Phobius"/>
    </source>
</evidence>
<keyword evidence="4 5" id="KW-0472">Membrane</keyword>
<evidence type="ECO:0000256" key="3">
    <source>
        <dbReference type="ARBA" id="ARBA00022989"/>
    </source>
</evidence>
<dbReference type="GO" id="GO:0016020">
    <property type="term" value="C:membrane"/>
    <property type="evidence" value="ECO:0007669"/>
    <property type="project" value="UniProtKB-SubCell"/>
</dbReference>
<dbReference type="PANTHER" id="PTHR11132">
    <property type="entry name" value="SOLUTE CARRIER FAMILY 35"/>
    <property type="match status" value="1"/>
</dbReference>
<dbReference type="Pfam" id="PF03151">
    <property type="entry name" value="TPT"/>
    <property type="match status" value="1"/>
</dbReference>
<evidence type="ECO:0000259" key="6">
    <source>
        <dbReference type="Pfam" id="PF03151"/>
    </source>
</evidence>
<reference evidence="7" key="1">
    <citation type="submission" date="2025-08" db="UniProtKB">
        <authorList>
            <consortium name="Ensembl"/>
        </authorList>
    </citation>
    <scope>IDENTIFICATION</scope>
</reference>
<name>A0A8C1G1B6_CYPCA</name>
<dbReference type="Ensembl" id="ENSCCRT00010002181.1">
    <property type="protein sequence ID" value="ENSCCRP00010002005.1"/>
    <property type="gene ID" value="ENSCCRG00010000831.1"/>
</dbReference>
<feature type="transmembrane region" description="Helical" evidence="5">
    <location>
        <begin position="147"/>
        <end position="164"/>
    </location>
</feature>
<dbReference type="InterPro" id="IPR050186">
    <property type="entry name" value="TPT_transporter"/>
</dbReference>
<keyword evidence="3 5" id="KW-1133">Transmembrane helix</keyword>
<accession>A0A8C1G1B6</accession>
<evidence type="ECO:0000256" key="2">
    <source>
        <dbReference type="ARBA" id="ARBA00022692"/>
    </source>
</evidence>
<organism evidence="7 8">
    <name type="scientific">Cyprinus carpio</name>
    <name type="common">Common carp</name>
    <dbReference type="NCBI Taxonomy" id="7962"/>
    <lineage>
        <taxon>Eukaryota</taxon>
        <taxon>Metazoa</taxon>
        <taxon>Chordata</taxon>
        <taxon>Craniata</taxon>
        <taxon>Vertebrata</taxon>
        <taxon>Euteleostomi</taxon>
        <taxon>Actinopterygii</taxon>
        <taxon>Neopterygii</taxon>
        <taxon>Teleostei</taxon>
        <taxon>Ostariophysi</taxon>
        <taxon>Cypriniformes</taxon>
        <taxon>Cyprinidae</taxon>
        <taxon>Cyprininae</taxon>
        <taxon>Cyprinus</taxon>
    </lineage>
</organism>
<evidence type="ECO:0000256" key="4">
    <source>
        <dbReference type="ARBA" id="ARBA00023136"/>
    </source>
</evidence>
<proteinExistence type="predicted"/>